<name>A0AAD7QPP9_9ASCO</name>
<keyword evidence="2" id="KW-1185">Reference proteome</keyword>
<dbReference type="RefSeq" id="XP_056042405.1">
    <property type="nucleotide sequence ID" value="XM_056189414.1"/>
</dbReference>
<evidence type="ECO:0008006" key="3">
    <source>
        <dbReference type="Google" id="ProtNLM"/>
    </source>
</evidence>
<dbReference type="InterPro" id="IPR009783">
    <property type="entry name" value="DUF1348"/>
</dbReference>
<protein>
    <recommendedName>
        <fullName evidence="3">DUF1348-domain-containing protein</fullName>
    </recommendedName>
</protein>
<dbReference type="SUPFAM" id="SSF54427">
    <property type="entry name" value="NTF2-like"/>
    <property type="match status" value="1"/>
</dbReference>
<comment type="caution">
    <text evidence="1">The sequence shown here is derived from an EMBL/GenBank/DDBJ whole genome shotgun (WGS) entry which is preliminary data.</text>
</comment>
<dbReference type="PANTHER" id="PTHR31757">
    <property type="entry name" value="SLL0781 PROTEIN"/>
    <property type="match status" value="1"/>
</dbReference>
<dbReference type="AlphaFoldDB" id="A0AAD7QPP9"/>
<dbReference type="Gene3D" id="3.10.450.50">
    <property type="match status" value="1"/>
</dbReference>
<organism evidence="1 2">
    <name type="scientific">Lipomyces tetrasporus</name>
    <dbReference type="NCBI Taxonomy" id="54092"/>
    <lineage>
        <taxon>Eukaryota</taxon>
        <taxon>Fungi</taxon>
        <taxon>Dikarya</taxon>
        <taxon>Ascomycota</taxon>
        <taxon>Saccharomycotina</taxon>
        <taxon>Lipomycetes</taxon>
        <taxon>Lipomycetales</taxon>
        <taxon>Lipomycetaceae</taxon>
        <taxon>Lipomyces</taxon>
    </lineage>
</organism>
<evidence type="ECO:0000313" key="1">
    <source>
        <dbReference type="EMBL" id="KAJ8098955.1"/>
    </source>
</evidence>
<dbReference type="PANTHER" id="PTHR31757:SF0">
    <property type="entry name" value="SLL0781 PROTEIN"/>
    <property type="match status" value="1"/>
</dbReference>
<dbReference type="Pfam" id="PF07080">
    <property type="entry name" value="DUF1348"/>
    <property type="match status" value="2"/>
</dbReference>
<dbReference type="Proteomes" id="UP001217417">
    <property type="component" value="Unassembled WGS sequence"/>
</dbReference>
<proteinExistence type="predicted"/>
<sequence>MSLVPPFTQEIAQKKVKIAQDLWNTMDPARVIEAYQILALQKWAKETQYRLRENYFHLRTIRSLYFRYEWYDVKEKSWYRTYDFEDWTFAADGCMQKRQMSGNDLKITEDERWFKPGVDVNSVEIGPQRW</sequence>
<evidence type="ECO:0000313" key="2">
    <source>
        <dbReference type="Proteomes" id="UP001217417"/>
    </source>
</evidence>
<reference evidence="1" key="1">
    <citation type="submission" date="2023-03" db="EMBL/GenBank/DDBJ databases">
        <title>Near-Complete genome sequence of Lipomyces tetrasporous NRRL Y-64009, an oleaginous yeast capable of growing on lignocellulosic hydrolysates.</title>
        <authorList>
            <consortium name="Lawrence Berkeley National Laboratory"/>
            <person name="Jagtap S.S."/>
            <person name="Liu J.-J."/>
            <person name="Walukiewicz H.E."/>
            <person name="Pangilinan J."/>
            <person name="Lipzen A."/>
            <person name="Ahrendt S."/>
            <person name="Koriabine M."/>
            <person name="Cobaugh K."/>
            <person name="Salamov A."/>
            <person name="Yoshinaga Y."/>
            <person name="Ng V."/>
            <person name="Daum C."/>
            <person name="Grigoriev I.V."/>
            <person name="Slininger P.J."/>
            <person name="Dien B.S."/>
            <person name="Jin Y.-S."/>
            <person name="Rao C.V."/>
        </authorList>
    </citation>
    <scope>NUCLEOTIDE SEQUENCE</scope>
    <source>
        <strain evidence="1">NRRL Y-64009</strain>
    </source>
</reference>
<gene>
    <name evidence="1" type="ORF">POJ06DRAFT_270032</name>
</gene>
<dbReference type="GeneID" id="80884580"/>
<accession>A0AAD7QPP9</accession>
<dbReference type="EMBL" id="JARPMG010000008">
    <property type="protein sequence ID" value="KAJ8098955.1"/>
    <property type="molecule type" value="Genomic_DNA"/>
</dbReference>
<dbReference type="InterPro" id="IPR032710">
    <property type="entry name" value="NTF2-like_dom_sf"/>
</dbReference>